<reference evidence="2" key="2">
    <citation type="submission" date="2022-01" db="EMBL/GenBank/DDBJ databases">
        <authorList>
            <person name="Yamashiro T."/>
            <person name="Shiraishi A."/>
            <person name="Satake H."/>
            <person name="Nakayama K."/>
        </authorList>
    </citation>
    <scope>NUCLEOTIDE SEQUENCE</scope>
</reference>
<dbReference type="EMBL" id="BQNB010012508">
    <property type="protein sequence ID" value="GJT04433.1"/>
    <property type="molecule type" value="Genomic_DNA"/>
</dbReference>
<reference evidence="2" key="1">
    <citation type="journal article" date="2022" name="Int. J. Mol. Sci.">
        <title>Draft Genome of Tanacetum Coccineum: Genomic Comparison of Closely Related Tanacetum-Family Plants.</title>
        <authorList>
            <person name="Yamashiro T."/>
            <person name="Shiraishi A."/>
            <person name="Nakayama K."/>
            <person name="Satake H."/>
        </authorList>
    </citation>
    <scope>NUCLEOTIDE SEQUENCE</scope>
</reference>
<gene>
    <name evidence="2" type="ORF">Tco_0838895</name>
</gene>
<organism evidence="2 3">
    <name type="scientific">Tanacetum coccineum</name>
    <dbReference type="NCBI Taxonomy" id="301880"/>
    <lineage>
        <taxon>Eukaryota</taxon>
        <taxon>Viridiplantae</taxon>
        <taxon>Streptophyta</taxon>
        <taxon>Embryophyta</taxon>
        <taxon>Tracheophyta</taxon>
        <taxon>Spermatophyta</taxon>
        <taxon>Magnoliopsida</taxon>
        <taxon>eudicotyledons</taxon>
        <taxon>Gunneridae</taxon>
        <taxon>Pentapetalae</taxon>
        <taxon>asterids</taxon>
        <taxon>campanulids</taxon>
        <taxon>Asterales</taxon>
        <taxon>Asteraceae</taxon>
        <taxon>Asteroideae</taxon>
        <taxon>Anthemideae</taxon>
        <taxon>Anthemidinae</taxon>
        <taxon>Tanacetum</taxon>
    </lineage>
</organism>
<sequence length="383" mass="42609">MPHFAGDYGSVLCVVLLSAAIDTTIEKTEAEMGRHFLHIVLDGSSNPLDENIHELMHTSSSFKARLLQGSPTDLDSSSHSSFFIRILIYYCRSMPKSIQVNLQDTTFYIPKYHKTDCLSDDEKRIYKNLERRYFHEGRVIHSSYLDDQPNLCQIFSTIDQTLSIACVINNVDIRFRLEEFARILRIPCQGVCVFSTEWSISSLSNSIDPNPNYLPPVENPQTILDAIFYERPPGTTRKVPVPSAAKAGSVLKWNCPASSTPQLLFLFAFNMASSVFSSTKNPSRKLARTSVIDISSNESSPIQQNNPIPITLNTTLALTITPPMFSQTTLTQPIETSPLAPRALILSTPPSLPIEPHPYLTSIEDLPPQSSNPPPPPPSQGFT</sequence>
<name>A0ABQ5APZ5_9ASTR</name>
<feature type="compositionally biased region" description="Pro residues" evidence="1">
    <location>
        <begin position="370"/>
        <end position="383"/>
    </location>
</feature>
<proteinExistence type="predicted"/>
<dbReference type="Proteomes" id="UP001151760">
    <property type="component" value="Unassembled WGS sequence"/>
</dbReference>
<evidence type="ECO:0000313" key="3">
    <source>
        <dbReference type="Proteomes" id="UP001151760"/>
    </source>
</evidence>
<evidence type="ECO:0000256" key="1">
    <source>
        <dbReference type="SAM" id="MobiDB-lite"/>
    </source>
</evidence>
<protein>
    <submittedName>
        <fullName evidence="2">Uncharacterized protein</fullName>
    </submittedName>
</protein>
<comment type="caution">
    <text evidence="2">The sequence shown here is derived from an EMBL/GenBank/DDBJ whole genome shotgun (WGS) entry which is preliminary data.</text>
</comment>
<evidence type="ECO:0000313" key="2">
    <source>
        <dbReference type="EMBL" id="GJT04433.1"/>
    </source>
</evidence>
<accession>A0ABQ5APZ5</accession>
<keyword evidence="3" id="KW-1185">Reference proteome</keyword>
<feature type="region of interest" description="Disordered" evidence="1">
    <location>
        <begin position="355"/>
        <end position="383"/>
    </location>
</feature>